<dbReference type="EMBL" id="KN716190">
    <property type="protein sequence ID" value="KJH51131.1"/>
    <property type="molecule type" value="Genomic_DNA"/>
</dbReference>
<dbReference type="InterPro" id="IPR045189">
    <property type="entry name" value="UBR4-like"/>
</dbReference>
<keyword evidence="2" id="KW-0175">Coiled coil</keyword>
<evidence type="ECO:0008006" key="7">
    <source>
        <dbReference type="Google" id="ProtNLM"/>
    </source>
</evidence>
<keyword evidence="1" id="KW-0863">Zinc-finger</keyword>
<evidence type="ECO:0000313" key="6">
    <source>
        <dbReference type="Proteomes" id="UP000053766"/>
    </source>
</evidence>
<protein>
    <recommendedName>
        <fullName evidence="7">RING-type E3 ubiquitin transferase</fullName>
    </recommendedName>
</protein>
<dbReference type="PROSITE" id="PS52043">
    <property type="entry name" value="UBR4_E3"/>
    <property type="match status" value="1"/>
</dbReference>
<sequence length="1349" mass="151864">MARLLCEIEQTRSQLAAGRALCESLWMQCRPLPPISYHVESPDAANALISGMPAINYQQPAIHALLMTTTHCKALHEELCMQTQQLVAFREELRGYDQNIKTVPLLHQAINQGFYNARQVYFLRIVLNCFGCLRASILHSLAILQSSCDDEYCLERLLNSEVIYNDLVEISKKYEPVREEIEILLCRLTLENEKGTKKLCDMVLSGKISGTVLARSINTFPDSLWEQKFRVLLESAMKYNDHDTTLATLMIMDKCLTDAKPTRKRIYRKLKDRKRGVAKEASQNSSDHGRIRIGNRDLEDCPLFGDWLSGKSSWNTLCRIPRDKKDHDAWLWRCIFSPWITVRAAVARIIVAIAAQPGHLGVAVSVLLRGLPLASIILPSMTDHFFRAAHAIVGGTSSIKARLYSEGLHIWLIKVIYKECKRIHEEEKQETSMDHSFGTLLRSYVELLCLLLTGSVVEAMELKAARDHILIPLFQSTIFLKRVLLRRTRAVEASRSSLERLLRRVSAKDPLMLMRAAVQSLDTVDDLNTQAHIVSVILDVLNPEQKEEEDFYIQIEKDPAQEDFLQGRMTGNPYKSTDIGLGPLMRDIKNKICRDTEMIALMEDDNGMELLVNNQIISLALPVRAVYDKLWKKTNPGQPMAIVYRMRGLLGDAVETFVSSLGDADGRIKKQHTFEDFNVDLEENKQDETLSSLTAAFSQCGGLSRALRKLDVVHIGTAGRFLLGQLRKLFERCVKTEQGRRDLVACDAINSFMKVLHACVYMRSSDEGVLQIGLEYLEMISAIVSDPEVHSVVTGISKEDAEWLLSFVMARPDSGSESINKFCSQVSRVIGNLVLGNEEAEKALISMYLKTCLWKEIDETNDVSLRNEKVVAVERLCEVTANILNSNEGAKLKQMILNSGVVFEACSHLVSNHPPLYSATESQEWKGFLLRPSLKLMLSFMHGMARSHEASQRALAEKTLHILHRLEQIASDNSIGTLAENVVEALKENKEVAAQIENVRQETRQKKRQMAMAMRNKQLKEMGMQIGKSGEVKVAHRRIANEPALEGVVDPLASCCICREPLFQGTRVAAAYSFASLLPNDSVIPQLTTVSQMVMVHIDCHQNAIRRSGGRNTDEWSKASLHNAGAKCNALTPVANRAASEADWTAALNRYQIDLEMVAAVLPLCRAVVFVDICELIDKFVYFRSFSEASHGGGRESNAQYLAILHLLALSLPADDLPTPNARHRVVSFLITELTLQSWIEQRIDVLRAALADFTTDSHETTWESLRPMCLTWAFVDRYFRDVIPIDSDERVEWLQTHILDTLRRTSTFVKKFDEEIATIDSLEAFAEVMDFAFDEIASLLGANDDANI</sequence>
<evidence type="ECO:0000259" key="3">
    <source>
        <dbReference type="Pfam" id="PF13764"/>
    </source>
</evidence>
<evidence type="ECO:0000259" key="4">
    <source>
        <dbReference type="Pfam" id="PF24079"/>
    </source>
</evidence>
<reference evidence="6" key="2">
    <citation type="journal article" date="2016" name="Sci. Rep.">
        <title>Dictyocaulus viviparus genome, variome and transcriptome elucidate lungworm biology and support future intervention.</title>
        <authorList>
            <person name="McNulty S.N."/>
            <person name="Strube C."/>
            <person name="Rosa B.A."/>
            <person name="Martin J.C."/>
            <person name="Tyagi R."/>
            <person name="Choi Y.J."/>
            <person name="Wang Q."/>
            <person name="Hallsworth Pepin K."/>
            <person name="Zhang X."/>
            <person name="Ozersky P."/>
            <person name="Wilson R.K."/>
            <person name="Sternberg P.W."/>
            <person name="Gasser R.B."/>
            <person name="Mitreva M."/>
        </authorList>
    </citation>
    <scope>NUCLEOTIDE SEQUENCE [LARGE SCALE GENOMIC DNA]</scope>
    <source>
        <strain evidence="6">HannoverDv2000</strain>
    </source>
</reference>
<feature type="domain" description="E3 ubiquitin-protein ligase UBR4-like" evidence="4">
    <location>
        <begin position="1"/>
        <end position="99"/>
    </location>
</feature>
<dbReference type="Proteomes" id="UP000053766">
    <property type="component" value="Unassembled WGS sequence"/>
</dbReference>
<dbReference type="Pfam" id="PF24079">
    <property type="entry name" value="UBR4"/>
    <property type="match status" value="1"/>
</dbReference>
<dbReference type="InterPro" id="IPR056530">
    <property type="entry name" value="UBR4-like_dom"/>
</dbReference>
<keyword evidence="6" id="KW-1185">Reference proteome</keyword>
<evidence type="ECO:0000256" key="1">
    <source>
        <dbReference type="PROSITE-ProRule" id="PRU01388"/>
    </source>
</evidence>
<proteinExistence type="inferred from homology"/>
<keyword evidence="1" id="KW-0862">Zinc</keyword>
<dbReference type="STRING" id="29172.A0A0D8Y964"/>
<feature type="domain" description="E3 ubiquitin ligase UBR4 C-terminal" evidence="3">
    <location>
        <begin position="569"/>
        <end position="1330"/>
    </location>
</feature>
<organism evidence="5 6">
    <name type="scientific">Dictyocaulus viviparus</name>
    <name type="common">Bovine lungworm</name>
    <dbReference type="NCBI Taxonomy" id="29172"/>
    <lineage>
        <taxon>Eukaryota</taxon>
        <taxon>Metazoa</taxon>
        <taxon>Ecdysozoa</taxon>
        <taxon>Nematoda</taxon>
        <taxon>Chromadorea</taxon>
        <taxon>Rhabditida</taxon>
        <taxon>Rhabditina</taxon>
        <taxon>Rhabditomorpha</taxon>
        <taxon>Strongyloidea</taxon>
        <taxon>Metastrongylidae</taxon>
        <taxon>Dictyocaulus</taxon>
    </lineage>
</organism>
<dbReference type="PANTHER" id="PTHR21725">
    <property type="entry name" value="E3 UBIQUITIN-PROTEIN LIGASE UBR4"/>
    <property type="match status" value="1"/>
</dbReference>
<comment type="similarity">
    <text evidence="1">Belongs to the UBR4 family.</text>
</comment>
<dbReference type="GO" id="GO:0008270">
    <property type="term" value="F:zinc ion binding"/>
    <property type="evidence" value="ECO:0007669"/>
    <property type="project" value="UniProtKB-KW"/>
</dbReference>
<name>A0A0D8Y964_DICVI</name>
<dbReference type="Pfam" id="PF13764">
    <property type="entry name" value="E3_UbLigase_R4"/>
    <property type="match status" value="1"/>
</dbReference>
<accession>A0A0D8Y964</accession>
<evidence type="ECO:0000313" key="5">
    <source>
        <dbReference type="EMBL" id="KJH51131.1"/>
    </source>
</evidence>
<evidence type="ECO:0000256" key="2">
    <source>
        <dbReference type="SAM" id="Coils"/>
    </source>
</evidence>
<dbReference type="InterPro" id="IPR025704">
    <property type="entry name" value="E3_Ub_ligase_UBR4_C"/>
</dbReference>
<feature type="region of interest" description="UBR4 E3 catalytic module" evidence="1">
    <location>
        <begin position="932"/>
        <end position="1349"/>
    </location>
</feature>
<dbReference type="PANTHER" id="PTHR21725:SF1">
    <property type="entry name" value="E3 UBIQUITIN-PROTEIN LIGASE UBR4"/>
    <property type="match status" value="1"/>
</dbReference>
<feature type="coiled-coil region" evidence="2">
    <location>
        <begin position="982"/>
        <end position="1016"/>
    </location>
</feature>
<dbReference type="OrthoDB" id="30336at2759"/>
<reference evidence="5 6" key="1">
    <citation type="submission" date="2013-11" db="EMBL/GenBank/DDBJ databases">
        <title>Draft genome of the bovine lungworm Dictyocaulus viviparus.</title>
        <authorList>
            <person name="Mitreva M."/>
        </authorList>
    </citation>
    <scope>NUCLEOTIDE SEQUENCE [LARGE SCALE GENOMIC DNA]</scope>
    <source>
        <strain evidence="5 6">HannoverDv2000</strain>
    </source>
</reference>
<gene>
    <name evidence="5" type="ORF">DICVIV_02690</name>
</gene>
<keyword evidence="1" id="KW-0479">Metal-binding</keyword>